<dbReference type="RefSeq" id="WP_021161535.1">
    <property type="nucleotide sequence ID" value="NZ_JAEDXG010000007.1"/>
</dbReference>
<organism evidence="1 2">
    <name type="scientific">Burkholderia cepacia</name>
    <name type="common">Pseudomonas cepacia</name>
    <dbReference type="NCBI Taxonomy" id="292"/>
    <lineage>
        <taxon>Bacteria</taxon>
        <taxon>Pseudomonadati</taxon>
        <taxon>Pseudomonadota</taxon>
        <taxon>Betaproteobacteria</taxon>
        <taxon>Burkholderiales</taxon>
        <taxon>Burkholderiaceae</taxon>
        <taxon>Burkholderia</taxon>
        <taxon>Burkholderia cepacia complex</taxon>
    </lineage>
</organism>
<dbReference type="AlphaFoldDB" id="A0A8I1AP61"/>
<name>A0A8I1AP61_BURCE</name>
<sequence length="61" mass="6498">MREIHGFTDIRVWPLFVGKNALASLAVSVDPDVVRITLFVPTAKPDVNAGQLCAIAAPPVV</sequence>
<protein>
    <submittedName>
        <fullName evidence="1">Uncharacterized protein</fullName>
    </submittedName>
</protein>
<dbReference type="EMBL" id="JAEDXG010000007">
    <property type="protein sequence ID" value="MBH9696782.1"/>
    <property type="molecule type" value="Genomic_DNA"/>
</dbReference>
<reference evidence="1" key="1">
    <citation type="submission" date="2020-12" db="EMBL/GenBank/DDBJ databases">
        <title>Burkholderia cepacia complex in Mexico.</title>
        <authorList>
            <person name="Estrada P."/>
        </authorList>
    </citation>
    <scope>NUCLEOTIDE SEQUENCE</scope>
    <source>
        <strain evidence="1">871</strain>
    </source>
</reference>
<accession>A0A8I1AP61</accession>
<proteinExistence type="predicted"/>
<evidence type="ECO:0000313" key="1">
    <source>
        <dbReference type="EMBL" id="MBH9696782.1"/>
    </source>
</evidence>
<evidence type="ECO:0000313" key="2">
    <source>
        <dbReference type="Proteomes" id="UP000645612"/>
    </source>
</evidence>
<dbReference type="Proteomes" id="UP000645612">
    <property type="component" value="Unassembled WGS sequence"/>
</dbReference>
<comment type="caution">
    <text evidence="1">The sequence shown here is derived from an EMBL/GenBank/DDBJ whole genome shotgun (WGS) entry which is preliminary data.</text>
</comment>
<gene>
    <name evidence="1" type="ORF">JAO13_10065</name>
</gene>